<dbReference type="VEuPathDB" id="FungiDB:FPRO_15750"/>
<dbReference type="Gene3D" id="3.50.50.60">
    <property type="entry name" value="FAD/NAD(P)-binding domain"/>
    <property type="match status" value="2"/>
</dbReference>
<evidence type="ECO:0000256" key="4">
    <source>
        <dbReference type="ARBA" id="ARBA00023002"/>
    </source>
</evidence>
<evidence type="ECO:0000256" key="2">
    <source>
        <dbReference type="ARBA" id="ARBA00022630"/>
    </source>
</evidence>
<evidence type="ECO:0000256" key="1">
    <source>
        <dbReference type="ARBA" id="ARBA00010139"/>
    </source>
</evidence>
<protein>
    <submittedName>
        <fullName evidence="5">Related to monooxigenase</fullName>
    </submittedName>
</protein>
<gene>
    <name evidence="5" type="ORF">FPRO_15750</name>
</gene>
<dbReference type="SUPFAM" id="SSF51905">
    <property type="entry name" value="FAD/NAD(P)-binding domain"/>
    <property type="match status" value="3"/>
</dbReference>
<dbReference type="InterPro" id="IPR020946">
    <property type="entry name" value="Flavin_mOase-like"/>
</dbReference>
<proteinExistence type="inferred from homology"/>
<name>A0A1L7VXB0_FUSPR</name>
<dbReference type="PANTHER" id="PTHR42877:SF7">
    <property type="entry name" value="FLAVIN-BINDING MONOOXYGENASE-RELATED"/>
    <property type="match status" value="1"/>
</dbReference>
<dbReference type="PANTHER" id="PTHR42877">
    <property type="entry name" value="L-ORNITHINE N(5)-MONOOXYGENASE-RELATED"/>
    <property type="match status" value="1"/>
</dbReference>
<dbReference type="GO" id="GO:0050661">
    <property type="term" value="F:NADP binding"/>
    <property type="evidence" value="ECO:0007669"/>
    <property type="project" value="InterPro"/>
</dbReference>
<reference evidence="6" key="1">
    <citation type="journal article" date="2016" name="Genome Biol. Evol.">
        <title>Comparative 'omics' of the Fusarium fujikuroi species complex highlights differences in genetic potential and metabolite synthesis.</title>
        <authorList>
            <person name="Niehaus E.-M."/>
            <person name="Muensterkoetter M."/>
            <person name="Proctor R.H."/>
            <person name="Brown D.W."/>
            <person name="Sharon A."/>
            <person name="Idan Y."/>
            <person name="Oren-Young L."/>
            <person name="Sieber C.M."/>
            <person name="Novak O."/>
            <person name="Pencik A."/>
            <person name="Tarkowska D."/>
            <person name="Hromadova K."/>
            <person name="Freeman S."/>
            <person name="Maymon M."/>
            <person name="Elazar M."/>
            <person name="Youssef S.A."/>
            <person name="El-Shabrawy E.S.M."/>
            <person name="Shalaby A.B.A."/>
            <person name="Houterman P."/>
            <person name="Brock N.L."/>
            <person name="Burkhardt I."/>
            <person name="Tsavkelova E.A."/>
            <person name="Dickschat J.S."/>
            <person name="Galuszka P."/>
            <person name="Gueldener U."/>
            <person name="Tudzynski B."/>
        </authorList>
    </citation>
    <scope>NUCLEOTIDE SEQUENCE [LARGE SCALE GENOMIC DNA]</scope>
    <source>
        <strain evidence="6">ET1</strain>
    </source>
</reference>
<dbReference type="RefSeq" id="XP_031085609.1">
    <property type="nucleotide sequence ID" value="XM_031219896.1"/>
</dbReference>
<dbReference type="InterPro" id="IPR051209">
    <property type="entry name" value="FAD-bind_Monooxygenase_sf"/>
</dbReference>
<comment type="similarity">
    <text evidence="1">Belongs to the FAD-binding monooxygenase family.</text>
</comment>
<sequence>MDPSPTAFIPKPLRIIVIGAGISGIQCLKDVTTRLQNVSITAYDKNSQEGGTWAENRYPGCSCDIPSHAYQYSWNPNPRWSRLYAEASEILDYLKATVTKFNLRQYIQFNTTCTGASWDERHSEWHVTLQKSGVPDKEIKVKCDVFILATGRLNNWKLPDIEGLNKFQGSVIHTADWQSGLDYRGKDIAVIGNGASSTQCLAKLSKDAKSIGNFIRGPTYLVPHVFSHNGEPQVNYSKDTIEEFENNPSSYLQFRQQLEQKLAHSFKGLWAESKAAEEFTQTAKQHMIKKIEDPHALEALLPTDYKAGCRRFTPADMYMEALNQSNVELISTPIKLVEGDAIITSDGKRRTYDIIVCGTGFEPYTPRFPIKGRGAADLSDLWSMEGGYESYLAATVAGFPNFFVFNPPMCPVNGSAYPGIERASDYMIRVIDRLQTDCLKSVCVKQSAQDAFNQWAQSRMHEMVWTGPCSSWYKLSNGKVIVPWPGTMLHYYAATKIVRWEDYDMEFEDKKQKFASFGNGITLFSMHELLLFGKPSSILALTYDYILITLDGKSVQSEEGEALVKIIRPAARKKTTKVIIGIVFLDPRDWFLEKFGLPGDQVTSGGLGLPTHSGKTTNLPVYPSTYVDLVRKSNVAYMDNIGNGFILDDYVPQFRAPFQSF</sequence>
<dbReference type="GO" id="GO:0004499">
    <property type="term" value="F:N,N-dimethylaniline monooxygenase activity"/>
    <property type="evidence" value="ECO:0007669"/>
    <property type="project" value="InterPro"/>
</dbReference>
<dbReference type="PRINTS" id="PR00370">
    <property type="entry name" value="FMOXYGENASE"/>
</dbReference>
<accession>A0A1L7VXB0</accession>
<keyword evidence="2" id="KW-0285">Flavoprotein</keyword>
<dbReference type="Proteomes" id="UP000183971">
    <property type="component" value="Unassembled WGS sequence"/>
</dbReference>
<evidence type="ECO:0000313" key="5">
    <source>
        <dbReference type="EMBL" id="CZR45075.1"/>
    </source>
</evidence>
<dbReference type="GO" id="GO:0050660">
    <property type="term" value="F:flavin adenine dinucleotide binding"/>
    <property type="evidence" value="ECO:0007669"/>
    <property type="project" value="InterPro"/>
</dbReference>
<dbReference type="InterPro" id="IPR036188">
    <property type="entry name" value="FAD/NAD-bd_sf"/>
</dbReference>
<comment type="caution">
    <text evidence="5">The sequence shown here is derived from an EMBL/GenBank/DDBJ whole genome shotgun (WGS) entry which is preliminary data.</text>
</comment>
<keyword evidence="6" id="KW-1185">Reference proteome</keyword>
<dbReference type="Pfam" id="PF00743">
    <property type="entry name" value="FMO-like"/>
    <property type="match status" value="1"/>
</dbReference>
<evidence type="ECO:0000313" key="6">
    <source>
        <dbReference type="Proteomes" id="UP000183971"/>
    </source>
</evidence>
<keyword evidence="3" id="KW-0274">FAD</keyword>
<organism evidence="5 6">
    <name type="scientific">Fusarium proliferatum (strain ET1)</name>
    <name type="common">Orchid endophyte fungus</name>
    <dbReference type="NCBI Taxonomy" id="1227346"/>
    <lineage>
        <taxon>Eukaryota</taxon>
        <taxon>Fungi</taxon>
        <taxon>Dikarya</taxon>
        <taxon>Ascomycota</taxon>
        <taxon>Pezizomycotina</taxon>
        <taxon>Sordariomycetes</taxon>
        <taxon>Hypocreomycetidae</taxon>
        <taxon>Hypocreales</taxon>
        <taxon>Nectriaceae</taxon>
        <taxon>Fusarium</taxon>
        <taxon>Fusarium fujikuroi species complex</taxon>
    </lineage>
</organism>
<dbReference type="GeneID" id="42060605"/>
<dbReference type="EMBL" id="FJOF01000009">
    <property type="protein sequence ID" value="CZR45075.1"/>
    <property type="molecule type" value="Genomic_DNA"/>
</dbReference>
<keyword evidence="4" id="KW-0560">Oxidoreductase</keyword>
<dbReference type="AlphaFoldDB" id="A0A1L7VXB0"/>
<evidence type="ECO:0000256" key="3">
    <source>
        <dbReference type="ARBA" id="ARBA00022827"/>
    </source>
</evidence>
<dbReference type="InterPro" id="IPR000960">
    <property type="entry name" value="Flavin_mOase"/>
</dbReference>